<dbReference type="EMBL" id="OY731401">
    <property type="protein sequence ID" value="CAJ1950254.1"/>
    <property type="molecule type" value="Genomic_DNA"/>
</dbReference>
<name>A0AA86VBR5_9FABA</name>
<dbReference type="Proteomes" id="UP001189624">
    <property type="component" value="Chromosome 4"/>
</dbReference>
<keyword evidence="3" id="KW-1185">Reference proteome</keyword>
<evidence type="ECO:0000313" key="2">
    <source>
        <dbReference type="EMBL" id="CAJ1950254.1"/>
    </source>
</evidence>
<evidence type="ECO:0000313" key="3">
    <source>
        <dbReference type="Proteomes" id="UP001189624"/>
    </source>
</evidence>
<protein>
    <submittedName>
        <fullName evidence="2">Uncharacterized protein</fullName>
    </submittedName>
</protein>
<gene>
    <name evidence="2" type="ORF">AYBTSS11_LOCUS14155</name>
</gene>
<accession>A0AA86VBR5</accession>
<reference evidence="2" key="1">
    <citation type="submission" date="2023-10" db="EMBL/GenBank/DDBJ databases">
        <authorList>
            <person name="Domelevo Entfellner J.-B."/>
        </authorList>
    </citation>
    <scope>NUCLEOTIDE SEQUENCE</scope>
</reference>
<feature type="region of interest" description="Disordered" evidence="1">
    <location>
        <begin position="51"/>
        <end position="84"/>
    </location>
</feature>
<feature type="compositionally biased region" description="Basic and acidic residues" evidence="1">
    <location>
        <begin position="66"/>
        <end position="84"/>
    </location>
</feature>
<sequence length="84" mass="9420">MKKLKPKVYGAPQTPFTANIRFPCIPLPPTSYSLLRPSSHASLLLLTTPTTTDLGRTTPITTHTHHQPESTHRVVNHHELQSHH</sequence>
<dbReference type="Gramene" id="rna-AYBTSS11_LOCUS14155">
    <property type="protein sequence ID" value="CAJ1950254.1"/>
    <property type="gene ID" value="gene-AYBTSS11_LOCUS14155"/>
</dbReference>
<proteinExistence type="predicted"/>
<feature type="compositionally biased region" description="Low complexity" evidence="1">
    <location>
        <begin position="51"/>
        <end position="62"/>
    </location>
</feature>
<evidence type="ECO:0000256" key="1">
    <source>
        <dbReference type="SAM" id="MobiDB-lite"/>
    </source>
</evidence>
<organism evidence="2 3">
    <name type="scientific">Sphenostylis stenocarpa</name>
    <dbReference type="NCBI Taxonomy" id="92480"/>
    <lineage>
        <taxon>Eukaryota</taxon>
        <taxon>Viridiplantae</taxon>
        <taxon>Streptophyta</taxon>
        <taxon>Embryophyta</taxon>
        <taxon>Tracheophyta</taxon>
        <taxon>Spermatophyta</taxon>
        <taxon>Magnoliopsida</taxon>
        <taxon>eudicotyledons</taxon>
        <taxon>Gunneridae</taxon>
        <taxon>Pentapetalae</taxon>
        <taxon>rosids</taxon>
        <taxon>fabids</taxon>
        <taxon>Fabales</taxon>
        <taxon>Fabaceae</taxon>
        <taxon>Papilionoideae</taxon>
        <taxon>50 kb inversion clade</taxon>
        <taxon>NPAAA clade</taxon>
        <taxon>indigoferoid/millettioid clade</taxon>
        <taxon>Phaseoleae</taxon>
        <taxon>Sphenostylis</taxon>
    </lineage>
</organism>
<dbReference type="AlphaFoldDB" id="A0AA86VBR5"/>